<evidence type="ECO:0000259" key="9">
    <source>
        <dbReference type="Pfam" id="PF22641"/>
    </source>
</evidence>
<evidence type="ECO:0000256" key="2">
    <source>
        <dbReference type="ARBA" id="ARBA00022598"/>
    </source>
</evidence>
<sequence>MKIWVGIDDTDSKKGMCTTYLCKLILERLENKGHRILGLPRLIRLNPNIPFKTRGNGAVSFLVETEDPRDLVDIVNEVILEYAELDEDLTDPGAVFVNAENDELLNVLFKFSKRAIRDVVSLDEALFIIGKYLIPHLKYKRGRGLIGALASVGAECEDYTLELLAYRKPENFGKKRIIERDSFFYADLLTYPKTWDTVDWGNDEVVCVPNSPDPVLFGIRGDDIKAVFDAFEVVKTEEVDKYQLFITNQGTDMHLIPEDEVYQLFENRSYILSGVVSEEPFEIEGGHVFFTIDTVFGDIKCAAFEPTKQFRRVIRKLKKGDKVIVYGSYKNETINLEKIQIVELKKIIREVNPVCPICGKRMESAGRNKGFRCKRCKTTSNKKEIIEIERDLEPGFYEVPPSARRHLSKPLIRMTNTNGEKHIFR</sequence>
<dbReference type="Gene3D" id="3.90.600.20">
    <property type="match status" value="1"/>
</dbReference>
<dbReference type="InterPro" id="IPR013696">
    <property type="entry name" value="TiaS_FLD"/>
</dbReference>
<keyword evidence="2 6" id="KW-0436">Ligase</keyword>
<evidence type="ECO:0000259" key="7">
    <source>
        <dbReference type="Pfam" id="PF01336"/>
    </source>
</evidence>
<keyword evidence="3 6" id="KW-0819">tRNA processing</keyword>
<keyword evidence="5 6" id="KW-0067">ATP-binding</keyword>
<dbReference type="Gene3D" id="3.30.70.2200">
    <property type="match status" value="1"/>
</dbReference>
<dbReference type="AlphaFoldDB" id="A0A7C3YM36"/>
<evidence type="ECO:0000259" key="8">
    <source>
        <dbReference type="Pfam" id="PF08489"/>
    </source>
</evidence>
<comment type="function">
    <text evidence="6">ATP-dependent agmatine transferase that catalyzes the formation of 2-agmatinylcytidine (agm2C) at the wobble position (C34) of tRNA(Ile2), converting the codon specificity from AUG to AUA.</text>
</comment>
<dbReference type="Pfam" id="PF08489">
    <property type="entry name" value="TiaS_FLD"/>
    <property type="match status" value="1"/>
</dbReference>
<evidence type="ECO:0000256" key="4">
    <source>
        <dbReference type="ARBA" id="ARBA00022741"/>
    </source>
</evidence>
<name>A0A7C3YM36_9EURY</name>
<comment type="caution">
    <text evidence="11">The sequence shown here is derived from an EMBL/GenBank/DDBJ whole genome shotgun (WGS) entry which is preliminary data.</text>
</comment>
<feature type="domain" description="TiaS-like TCKD" evidence="9">
    <location>
        <begin position="5"/>
        <end position="131"/>
    </location>
</feature>
<dbReference type="Pfam" id="PF23783">
    <property type="entry name" value="Zn_ribbon_TiaS"/>
    <property type="match status" value="1"/>
</dbReference>
<dbReference type="EMBL" id="DTPI01000023">
    <property type="protein sequence ID" value="HGE66183.1"/>
    <property type="molecule type" value="Genomic_DNA"/>
</dbReference>
<feature type="domain" description="OB" evidence="7">
    <location>
        <begin position="273"/>
        <end position="330"/>
    </location>
</feature>
<comment type="subcellular location">
    <subcellularLocation>
        <location evidence="6">Cytoplasm</location>
    </subcellularLocation>
</comment>
<evidence type="ECO:0000313" key="11">
    <source>
        <dbReference type="EMBL" id="HGE66183.1"/>
    </source>
</evidence>
<dbReference type="Gene3D" id="2.40.50.1010">
    <property type="match status" value="1"/>
</dbReference>
<evidence type="ECO:0000256" key="3">
    <source>
        <dbReference type="ARBA" id="ARBA00022694"/>
    </source>
</evidence>
<reference evidence="11" key="1">
    <citation type="journal article" date="2020" name="mSystems">
        <title>Genome- and Community-Level Interaction Insights into Carbon Utilization and Element Cycling Functions of Hydrothermarchaeota in Hydrothermal Sediment.</title>
        <authorList>
            <person name="Zhou Z."/>
            <person name="Liu Y."/>
            <person name="Xu W."/>
            <person name="Pan J."/>
            <person name="Luo Z.H."/>
            <person name="Li M."/>
        </authorList>
    </citation>
    <scope>NUCLEOTIDE SEQUENCE [LARGE SCALE GENOMIC DNA]</scope>
    <source>
        <strain evidence="12">SpSt-62</strain>
        <strain evidence="11">SpSt-97</strain>
    </source>
</reference>
<evidence type="ECO:0000256" key="5">
    <source>
        <dbReference type="ARBA" id="ARBA00022840"/>
    </source>
</evidence>
<protein>
    <recommendedName>
        <fullName evidence="6">tRNA(Ile2) 2-agmatinylcytidine synthetase TiaS</fullName>
        <shortName evidence="6">tRNA(Ile2)-agm2C synthetase</shortName>
        <ecNumber evidence="6">6.3.4.22</ecNumber>
    </recommendedName>
    <alternativeName>
        <fullName evidence="6">tRNA(Ile2) agmatidine synthetase</fullName>
    </alternativeName>
</protein>
<comment type="catalytic activity">
    <reaction evidence="6">
        <text>cytidine(34) in tRNA(Ile2) + agmatine + ATP + H2O = 2-agmatinylcytidine(34) in tRNA(Ile2) + AMP + 2 phosphate + 2 H(+)</text>
        <dbReference type="Rhea" id="RHEA:43608"/>
        <dbReference type="Rhea" id="RHEA-COMP:10625"/>
        <dbReference type="Rhea" id="RHEA-COMP:10626"/>
        <dbReference type="ChEBI" id="CHEBI:15377"/>
        <dbReference type="ChEBI" id="CHEBI:15378"/>
        <dbReference type="ChEBI" id="CHEBI:30616"/>
        <dbReference type="ChEBI" id="CHEBI:43474"/>
        <dbReference type="ChEBI" id="CHEBI:58145"/>
        <dbReference type="ChEBI" id="CHEBI:82748"/>
        <dbReference type="ChEBI" id="CHEBI:83545"/>
        <dbReference type="ChEBI" id="CHEBI:456215"/>
        <dbReference type="EC" id="6.3.4.22"/>
    </reaction>
</comment>
<dbReference type="GO" id="GO:0003676">
    <property type="term" value="F:nucleic acid binding"/>
    <property type="evidence" value="ECO:0007669"/>
    <property type="project" value="InterPro"/>
</dbReference>
<evidence type="ECO:0000313" key="12">
    <source>
        <dbReference type="EMBL" id="HGU59381.1"/>
    </source>
</evidence>
<dbReference type="EC" id="6.3.4.22" evidence="6"/>
<feature type="domain" description="TiaS FLD" evidence="8">
    <location>
        <begin position="142"/>
        <end position="254"/>
    </location>
</feature>
<dbReference type="GO" id="GO:0005524">
    <property type="term" value="F:ATP binding"/>
    <property type="evidence" value="ECO:0007669"/>
    <property type="project" value="UniProtKB-KW"/>
</dbReference>
<dbReference type="HAMAP" id="MF_01892">
    <property type="entry name" value="tRNA_Ile2_agm2C_synt"/>
    <property type="match status" value="1"/>
</dbReference>
<dbReference type="PANTHER" id="PTHR40705:SF1">
    <property type="entry name" value="TRNA(ILE2) 2-AGMATINYLCYTIDINE SYNTHETASE TIAS"/>
    <property type="match status" value="1"/>
</dbReference>
<dbReference type="GO" id="GO:0016879">
    <property type="term" value="F:ligase activity, forming carbon-nitrogen bonds"/>
    <property type="evidence" value="ECO:0007669"/>
    <property type="project" value="UniProtKB-UniRule"/>
</dbReference>
<accession>A0A7C3YM36</accession>
<dbReference type="CDD" id="cd04482">
    <property type="entry name" value="RPA2_OBF_like"/>
    <property type="match status" value="1"/>
</dbReference>
<keyword evidence="1 6" id="KW-0963">Cytoplasm</keyword>
<evidence type="ECO:0000256" key="6">
    <source>
        <dbReference type="HAMAP-Rule" id="MF_01892"/>
    </source>
</evidence>
<dbReference type="InterPro" id="IPR024913">
    <property type="entry name" value="tRNA_Ile2__agm2C_synt"/>
</dbReference>
<organism evidence="11">
    <name type="scientific">Geoglobus ahangari</name>
    <dbReference type="NCBI Taxonomy" id="113653"/>
    <lineage>
        <taxon>Archaea</taxon>
        <taxon>Methanobacteriati</taxon>
        <taxon>Methanobacteriota</taxon>
        <taxon>Archaeoglobi</taxon>
        <taxon>Archaeoglobales</taxon>
        <taxon>Archaeoglobaceae</taxon>
        <taxon>Geoglobus</taxon>
    </lineage>
</organism>
<dbReference type="Pfam" id="PF01336">
    <property type="entry name" value="tRNA_anti-codon"/>
    <property type="match status" value="1"/>
</dbReference>
<dbReference type="InterPro" id="IPR055394">
    <property type="entry name" value="Zn_ribbon_TiaS"/>
</dbReference>
<dbReference type="PANTHER" id="PTHR40705">
    <property type="entry name" value="TRNA(ILE2) 2-AGMATINYLCYTIDINE SYNTHETASE TIAS"/>
    <property type="match status" value="1"/>
</dbReference>
<evidence type="ECO:0000256" key="1">
    <source>
        <dbReference type="ARBA" id="ARBA00022490"/>
    </source>
</evidence>
<proteinExistence type="inferred from homology"/>
<comment type="similarity">
    <text evidence="6">Belongs to the TiaS family.</text>
</comment>
<gene>
    <name evidence="6" type="primary">tiaS</name>
    <name evidence="12" type="ORF">ENT89_04265</name>
    <name evidence="11" type="ORF">ENX77_03525</name>
</gene>
<dbReference type="EMBL" id="DTAK01000026">
    <property type="protein sequence ID" value="HGU59381.1"/>
    <property type="molecule type" value="Genomic_DNA"/>
</dbReference>
<dbReference type="GO" id="GO:0005737">
    <property type="term" value="C:cytoplasm"/>
    <property type="evidence" value="ECO:0007669"/>
    <property type="project" value="UniProtKB-SubCell"/>
</dbReference>
<dbReference type="Pfam" id="PF22641">
    <property type="entry name" value="TiaS_TCKD"/>
    <property type="match status" value="1"/>
</dbReference>
<dbReference type="InterPro" id="IPR053870">
    <property type="entry name" value="TiaS-like_TCKD"/>
</dbReference>
<keyword evidence="4 6" id="KW-0547">Nucleotide-binding</keyword>
<dbReference type="InterPro" id="IPR004365">
    <property type="entry name" value="NA-bd_OB_tRNA"/>
</dbReference>
<feature type="domain" description="TiaS C-terminal zinc ribbon" evidence="10">
    <location>
        <begin position="352"/>
        <end position="392"/>
    </location>
</feature>
<dbReference type="GO" id="GO:0002101">
    <property type="term" value="P:tRNA wobble cytosine modification"/>
    <property type="evidence" value="ECO:0007669"/>
    <property type="project" value="UniProtKB-UniRule"/>
</dbReference>
<evidence type="ECO:0000259" key="10">
    <source>
        <dbReference type="Pfam" id="PF23783"/>
    </source>
</evidence>